<protein>
    <submittedName>
        <fullName evidence="1">Uncharacterized protein</fullName>
    </submittedName>
</protein>
<accession>A0A6G9HED9</accession>
<gene>
    <name evidence="1" type="primary">ORF55</name>
</gene>
<reference evidence="1" key="1">
    <citation type="journal article" date="2020" name="MBio">
        <title>A New Family of DNA Viruses Causing Disease in Crustaceans from Diverse Aquatic Biomes.</title>
        <authorList>
            <person name="Subramaniam K."/>
            <person name="Behringer D.C."/>
            <person name="Bojko J."/>
            <person name="Yutin N."/>
            <person name="Clark A.S."/>
            <person name="Bateman K.S."/>
            <person name="van Aerle R."/>
            <person name="Bass D."/>
            <person name="Kerr R.C."/>
            <person name="Koonin E.V."/>
            <person name="Stentiford G.D."/>
            <person name="Waltzek T.B."/>
        </authorList>
    </citation>
    <scope>NUCLEOTIDE SEQUENCE</scope>
</reference>
<proteinExistence type="predicted"/>
<name>A0A6G9HED9_9VIRU</name>
<evidence type="ECO:0000313" key="1">
    <source>
        <dbReference type="EMBL" id="QIQ08619.1"/>
    </source>
</evidence>
<organism evidence="1">
    <name type="scientific">Dikerogammarus haemobaphes virus 1</name>
    <dbReference type="NCBI Taxonomy" id="2704946"/>
    <lineage>
        <taxon>Viruses</taxon>
    </lineage>
</organism>
<sequence length="198" mass="23424">MEKQPLATASDLLLGKIERWRYASYKLEDHIEEFEEYFRETESIYHILVIGDKREELIMFVVMTLDPPTTLMVTNTDLSSIERSVFTGTTKVLVARGPGTAMVWSFYPNKTTFYKRVPNKLLRKFSKKPIVYQGTVHIHWNSDQERFLTNFDLEHTNPLTNSRRMSKRLKLEHNNKEIKNFLELVESEWLSRLSFIES</sequence>
<dbReference type="EMBL" id="MN604016">
    <property type="protein sequence ID" value="QIQ08619.1"/>
    <property type="molecule type" value="Genomic_DNA"/>
</dbReference>